<reference evidence="3" key="2">
    <citation type="submission" date="2010-05" db="EMBL/GenBank/DDBJ databases">
        <title>The genome sequence of Magnaporthe poae strain ATCC 64411.</title>
        <authorList>
            <person name="Ma L.-J."/>
            <person name="Dead R."/>
            <person name="Young S."/>
            <person name="Zeng Q."/>
            <person name="Koehrsen M."/>
            <person name="Alvarado L."/>
            <person name="Berlin A."/>
            <person name="Chapman S.B."/>
            <person name="Chen Z."/>
            <person name="Freedman E."/>
            <person name="Gellesch M."/>
            <person name="Goldberg J."/>
            <person name="Griggs A."/>
            <person name="Gujja S."/>
            <person name="Heilman E.R."/>
            <person name="Heiman D."/>
            <person name="Hepburn T."/>
            <person name="Howarth C."/>
            <person name="Jen D."/>
            <person name="Larson L."/>
            <person name="Mehta T."/>
            <person name="Neiman D."/>
            <person name="Pearson M."/>
            <person name="Roberts A."/>
            <person name="Saif S."/>
            <person name="Shea T."/>
            <person name="Shenoy N."/>
            <person name="Sisk P."/>
            <person name="Stolte C."/>
            <person name="Sykes S."/>
            <person name="Walk T."/>
            <person name="White J."/>
            <person name="Yandava C."/>
            <person name="Haas B."/>
            <person name="Nusbaum C."/>
            <person name="Birren B."/>
        </authorList>
    </citation>
    <scope>NUCLEOTIDE SEQUENCE [LARGE SCALE GENOMIC DNA]</scope>
    <source>
        <strain evidence="3">ATCC 64411 / 73-15</strain>
    </source>
</reference>
<reference evidence="2" key="4">
    <citation type="journal article" date="2015" name="G3 (Bethesda)">
        <title>Genome sequences of three phytopathogenic species of the Magnaporthaceae family of fungi.</title>
        <authorList>
            <person name="Okagaki L.H."/>
            <person name="Nunes C.C."/>
            <person name="Sailsbery J."/>
            <person name="Clay B."/>
            <person name="Brown D."/>
            <person name="John T."/>
            <person name="Oh Y."/>
            <person name="Young N."/>
            <person name="Fitzgerald M."/>
            <person name="Haas B.J."/>
            <person name="Zeng Q."/>
            <person name="Young S."/>
            <person name="Adiconis X."/>
            <person name="Fan L."/>
            <person name="Levin J.Z."/>
            <person name="Mitchell T.K."/>
            <person name="Okubara P.A."/>
            <person name="Farman M.L."/>
            <person name="Kohn L.M."/>
            <person name="Birren B."/>
            <person name="Ma L.-J."/>
            <person name="Dean R.A."/>
        </authorList>
    </citation>
    <scope>NUCLEOTIDE SEQUENCE</scope>
    <source>
        <strain evidence="2">ATCC 64411 / 73-15</strain>
    </source>
</reference>
<dbReference type="EnsemblFungi" id="MAPG_11320T0">
    <property type="protein sequence ID" value="MAPG_11320T0"/>
    <property type="gene ID" value="MAPG_11320"/>
</dbReference>
<dbReference type="EMBL" id="GL876980">
    <property type="protein sequence ID" value="KLU92374.1"/>
    <property type="molecule type" value="Genomic_DNA"/>
</dbReference>
<keyword evidence="3" id="KW-1185">Reference proteome</keyword>
<dbReference type="AlphaFoldDB" id="A0A0C4EEY8"/>
<dbReference type="EMBL" id="ADBL01002787">
    <property type="status" value="NOT_ANNOTATED_CDS"/>
    <property type="molecule type" value="Genomic_DNA"/>
</dbReference>
<evidence type="ECO:0000313" key="1">
    <source>
        <dbReference type="EMBL" id="KLU92374.1"/>
    </source>
</evidence>
<protein>
    <submittedName>
        <fullName evidence="1 2">Uncharacterized protein</fullName>
    </submittedName>
</protein>
<dbReference type="InterPro" id="IPR015947">
    <property type="entry name" value="PUA-like_sf"/>
</dbReference>
<dbReference type="OrthoDB" id="2270193at2759"/>
<name>A0A0C4EEY8_MAGP6</name>
<reference evidence="1" key="1">
    <citation type="submission" date="2010-05" db="EMBL/GenBank/DDBJ databases">
        <title>The Genome Sequence of Magnaporthe poae strain ATCC 64411.</title>
        <authorList>
            <consortium name="The Broad Institute Genome Sequencing Platform"/>
            <consortium name="Broad Institute Genome Sequencing Center for Infectious Disease"/>
            <person name="Ma L.-J."/>
            <person name="Dead R."/>
            <person name="Young S."/>
            <person name="Zeng Q."/>
            <person name="Koehrsen M."/>
            <person name="Alvarado L."/>
            <person name="Berlin A."/>
            <person name="Chapman S.B."/>
            <person name="Chen Z."/>
            <person name="Freedman E."/>
            <person name="Gellesch M."/>
            <person name="Goldberg J."/>
            <person name="Griggs A."/>
            <person name="Gujja S."/>
            <person name="Heilman E.R."/>
            <person name="Heiman D."/>
            <person name="Hepburn T."/>
            <person name="Howarth C."/>
            <person name="Jen D."/>
            <person name="Larson L."/>
            <person name="Mehta T."/>
            <person name="Neiman D."/>
            <person name="Pearson M."/>
            <person name="Roberts A."/>
            <person name="Saif S."/>
            <person name="Shea T."/>
            <person name="Shenoy N."/>
            <person name="Sisk P."/>
            <person name="Stolte C."/>
            <person name="Sykes S."/>
            <person name="Walk T."/>
            <person name="White J."/>
            <person name="Yandava C."/>
            <person name="Haas B."/>
            <person name="Nusbaum C."/>
            <person name="Birren B."/>
        </authorList>
    </citation>
    <scope>NUCLEOTIDE SEQUENCE</scope>
    <source>
        <strain evidence="1">ATCC 64411</strain>
    </source>
</reference>
<organism evidence="2 3">
    <name type="scientific">Magnaporthiopsis poae (strain ATCC 64411 / 73-15)</name>
    <name type="common">Kentucky bluegrass fungus</name>
    <name type="synonym">Magnaporthe poae</name>
    <dbReference type="NCBI Taxonomy" id="644358"/>
    <lineage>
        <taxon>Eukaryota</taxon>
        <taxon>Fungi</taxon>
        <taxon>Dikarya</taxon>
        <taxon>Ascomycota</taxon>
        <taxon>Pezizomycotina</taxon>
        <taxon>Sordariomycetes</taxon>
        <taxon>Sordariomycetidae</taxon>
        <taxon>Magnaporthales</taxon>
        <taxon>Magnaporthaceae</taxon>
        <taxon>Magnaporthiopsis</taxon>
    </lineage>
</organism>
<dbReference type="VEuPathDB" id="FungiDB:MAPG_11320"/>
<reference evidence="2" key="5">
    <citation type="submission" date="2015-06" db="UniProtKB">
        <authorList>
            <consortium name="EnsemblFungi"/>
        </authorList>
    </citation>
    <scope>IDENTIFICATION</scope>
    <source>
        <strain evidence="2">ATCC 64411</strain>
    </source>
</reference>
<reference evidence="1" key="3">
    <citation type="submission" date="2011-03" db="EMBL/GenBank/DDBJ databases">
        <title>Annotation of Magnaporthe poae ATCC 64411.</title>
        <authorList>
            <person name="Ma L.-J."/>
            <person name="Dead R."/>
            <person name="Young S.K."/>
            <person name="Zeng Q."/>
            <person name="Gargeya S."/>
            <person name="Fitzgerald M."/>
            <person name="Haas B."/>
            <person name="Abouelleil A."/>
            <person name="Alvarado L."/>
            <person name="Arachchi H.M."/>
            <person name="Berlin A."/>
            <person name="Brown A."/>
            <person name="Chapman S.B."/>
            <person name="Chen Z."/>
            <person name="Dunbar C."/>
            <person name="Freedman E."/>
            <person name="Gearin G."/>
            <person name="Gellesch M."/>
            <person name="Goldberg J."/>
            <person name="Griggs A."/>
            <person name="Gujja S."/>
            <person name="Heiman D."/>
            <person name="Howarth C."/>
            <person name="Larson L."/>
            <person name="Lui A."/>
            <person name="MacDonald P.J.P."/>
            <person name="Mehta T."/>
            <person name="Montmayeur A."/>
            <person name="Murphy C."/>
            <person name="Neiman D."/>
            <person name="Pearson M."/>
            <person name="Priest M."/>
            <person name="Roberts A."/>
            <person name="Saif S."/>
            <person name="Shea T."/>
            <person name="Shenoy N."/>
            <person name="Sisk P."/>
            <person name="Stolte C."/>
            <person name="Sykes S."/>
            <person name="Yandava C."/>
            <person name="Wortman J."/>
            <person name="Nusbaum C."/>
            <person name="Birren B."/>
        </authorList>
    </citation>
    <scope>NUCLEOTIDE SEQUENCE</scope>
    <source>
        <strain evidence="1">ATCC 64411</strain>
    </source>
</reference>
<dbReference type="SUPFAM" id="SSF88697">
    <property type="entry name" value="PUA domain-like"/>
    <property type="match status" value="1"/>
</dbReference>
<accession>A0A0C4EEY8</accession>
<evidence type="ECO:0000313" key="3">
    <source>
        <dbReference type="Proteomes" id="UP000011715"/>
    </source>
</evidence>
<sequence>MGGIAGRRGERAYSILVGSSQYDDHGRDESNTLERTDRPVRVLRRKNDNHWALAFGICYDGLYNAKMVGQRPWAAFDDIYNSPKYTRAAHNASPPSSTQAAKKGAYKAGCQTNSENVRSFGMNHF</sequence>
<dbReference type="Proteomes" id="UP000011715">
    <property type="component" value="Unassembled WGS sequence"/>
</dbReference>
<gene>
    <name evidence="1" type="ORF">MAPG_11320</name>
</gene>
<evidence type="ECO:0000313" key="2">
    <source>
        <dbReference type="EnsemblFungi" id="MAPG_11320T0"/>
    </source>
</evidence>
<proteinExistence type="predicted"/>